<proteinExistence type="inferred from homology"/>
<dbReference type="HAMAP" id="MF_00422">
    <property type="entry name" value="SecE"/>
    <property type="match status" value="1"/>
</dbReference>
<dbReference type="InterPro" id="IPR005807">
    <property type="entry name" value="SecE_bac"/>
</dbReference>
<feature type="transmembrane region" description="Helical" evidence="9">
    <location>
        <begin position="78"/>
        <end position="99"/>
    </location>
</feature>
<keyword evidence="7" id="KW-0811">Translocation</keyword>
<comment type="caution">
    <text evidence="10">The sequence shown here is derived from an EMBL/GenBank/DDBJ whole genome shotgun (WGS) entry which is preliminary data.</text>
</comment>
<reference evidence="10" key="1">
    <citation type="submission" date="2016-10" db="EMBL/GenBank/DDBJ databases">
        <title>Sequence of Gallionella enrichment culture.</title>
        <authorList>
            <person name="Poehlein A."/>
            <person name="Muehling M."/>
            <person name="Daniel R."/>
        </authorList>
    </citation>
    <scope>NUCLEOTIDE SEQUENCE</scope>
</reference>
<keyword evidence="8 9" id="KW-0472">Membrane</keyword>
<evidence type="ECO:0000256" key="1">
    <source>
        <dbReference type="ARBA" id="ARBA00004370"/>
    </source>
</evidence>
<keyword evidence="4 9" id="KW-0812">Transmembrane</keyword>
<dbReference type="InterPro" id="IPR001901">
    <property type="entry name" value="Translocase_SecE/Sec61-g"/>
</dbReference>
<dbReference type="Gene3D" id="1.20.5.1030">
    <property type="entry name" value="Preprotein translocase secy subunit"/>
    <property type="match status" value="1"/>
</dbReference>
<evidence type="ECO:0000256" key="3">
    <source>
        <dbReference type="ARBA" id="ARBA00022475"/>
    </source>
</evidence>
<dbReference type="GO" id="GO:0005886">
    <property type="term" value="C:plasma membrane"/>
    <property type="evidence" value="ECO:0007669"/>
    <property type="project" value="TreeGrafter"/>
</dbReference>
<keyword evidence="6 9" id="KW-1133">Transmembrane helix</keyword>
<dbReference type="GO" id="GO:0043952">
    <property type="term" value="P:protein transport by the Sec complex"/>
    <property type="evidence" value="ECO:0007669"/>
    <property type="project" value="TreeGrafter"/>
</dbReference>
<accession>A0A1J5QPW7</accession>
<dbReference type="AlphaFoldDB" id="A0A1J5QPW7"/>
<dbReference type="PRINTS" id="PR01650">
    <property type="entry name" value="SECETRNLCASE"/>
</dbReference>
<evidence type="ECO:0000256" key="4">
    <source>
        <dbReference type="ARBA" id="ARBA00022692"/>
    </source>
</evidence>
<dbReference type="GO" id="GO:0008320">
    <property type="term" value="F:protein transmembrane transporter activity"/>
    <property type="evidence" value="ECO:0007669"/>
    <property type="project" value="InterPro"/>
</dbReference>
<dbReference type="InterPro" id="IPR038379">
    <property type="entry name" value="SecE_sf"/>
</dbReference>
<evidence type="ECO:0000256" key="2">
    <source>
        <dbReference type="ARBA" id="ARBA00022448"/>
    </source>
</evidence>
<name>A0A1J5QPW7_9ZZZZ</name>
<gene>
    <name evidence="10" type="primary">secE_11</name>
    <name evidence="10" type="ORF">GALL_387150</name>
</gene>
<dbReference type="GO" id="GO:0009306">
    <property type="term" value="P:protein secretion"/>
    <property type="evidence" value="ECO:0007669"/>
    <property type="project" value="InterPro"/>
</dbReference>
<organism evidence="10">
    <name type="scientific">mine drainage metagenome</name>
    <dbReference type="NCBI Taxonomy" id="410659"/>
    <lineage>
        <taxon>unclassified sequences</taxon>
        <taxon>metagenomes</taxon>
        <taxon>ecological metagenomes</taxon>
    </lineage>
</organism>
<keyword evidence="5" id="KW-0653">Protein transport</keyword>
<comment type="subcellular location">
    <subcellularLocation>
        <location evidence="1">Membrane</location>
    </subcellularLocation>
</comment>
<feature type="transmembrane region" description="Helical" evidence="9">
    <location>
        <begin position="7"/>
        <end position="24"/>
    </location>
</feature>
<evidence type="ECO:0000256" key="5">
    <source>
        <dbReference type="ARBA" id="ARBA00022927"/>
    </source>
</evidence>
<evidence type="ECO:0000256" key="6">
    <source>
        <dbReference type="ARBA" id="ARBA00022989"/>
    </source>
</evidence>
<feature type="transmembrane region" description="Helical" evidence="9">
    <location>
        <begin position="30"/>
        <end position="51"/>
    </location>
</feature>
<evidence type="ECO:0000256" key="8">
    <source>
        <dbReference type="ARBA" id="ARBA00023136"/>
    </source>
</evidence>
<dbReference type="EMBL" id="MLJW01001197">
    <property type="protein sequence ID" value="OIQ79539.1"/>
    <property type="molecule type" value="Genomic_DNA"/>
</dbReference>
<dbReference type="PANTHER" id="PTHR33910">
    <property type="entry name" value="PROTEIN TRANSLOCASE SUBUNIT SECE"/>
    <property type="match status" value="1"/>
</dbReference>
<evidence type="ECO:0000313" key="10">
    <source>
        <dbReference type="EMBL" id="OIQ79539.1"/>
    </source>
</evidence>
<protein>
    <submittedName>
        <fullName evidence="10">Protein translocase subunit SecE</fullName>
    </submittedName>
</protein>
<dbReference type="GO" id="GO:0006605">
    <property type="term" value="P:protein targeting"/>
    <property type="evidence" value="ECO:0007669"/>
    <property type="project" value="InterPro"/>
</dbReference>
<dbReference type="PANTHER" id="PTHR33910:SF1">
    <property type="entry name" value="PROTEIN TRANSLOCASE SUBUNIT SECE"/>
    <property type="match status" value="1"/>
</dbReference>
<dbReference type="NCBIfam" id="TIGR00964">
    <property type="entry name" value="secE_bact"/>
    <property type="match status" value="1"/>
</dbReference>
<keyword evidence="3" id="KW-1003">Cell membrane</keyword>
<keyword evidence="2" id="KW-0813">Transport</keyword>
<sequence>MIERIKLALALLLVVAGIAAYYWLAEHAMVLRVLAVLAGVVLSAGVLWTTSPGRRAFEFSRESLAEARKVVWPSRKETVQTTATVFALVVVMAIFLWIVDVGMTTIVKMLMGRGA</sequence>
<dbReference type="NCBIfam" id="NF004371">
    <property type="entry name" value="PRK05740.1-1"/>
    <property type="match status" value="1"/>
</dbReference>
<evidence type="ECO:0000256" key="7">
    <source>
        <dbReference type="ARBA" id="ARBA00023010"/>
    </source>
</evidence>
<evidence type="ECO:0000256" key="9">
    <source>
        <dbReference type="SAM" id="Phobius"/>
    </source>
</evidence>
<dbReference type="GO" id="GO:0006886">
    <property type="term" value="P:intracellular protein transport"/>
    <property type="evidence" value="ECO:0007669"/>
    <property type="project" value="InterPro"/>
</dbReference>
<dbReference type="Pfam" id="PF00584">
    <property type="entry name" value="SecE"/>
    <property type="match status" value="1"/>
</dbReference>